<comment type="cofactor">
    <cofactor evidence="2">
        <name>Mn(2+)</name>
        <dbReference type="ChEBI" id="CHEBI:29035"/>
    </cofactor>
    <text evidence="2">The Mn(2+) ion enhances activity.</text>
</comment>
<feature type="domain" description="Peptidase M20 dimerisation" evidence="3">
    <location>
        <begin position="191"/>
        <end position="286"/>
    </location>
</feature>
<evidence type="ECO:0000313" key="4">
    <source>
        <dbReference type="EMBL" id="QKQ50080.1"/>
    </source>
</evidence>
<dbReference type="PIRSF" id="PIRSF005962">
    <property type="entry name" value="Pept_M20D_amidohydro"/>
    <property type="match status" value="1"/>
</dbReference>
<dbReference type="Proteomes" id="UP000509782">
    <property type="component" value="Chromosome"/>
</dbReference>
<dbReference type="NCBIfam" id="TIGR01891">
    <property type="entry name" value="amidohydrolases"/>
    <property type="match status" value="1"/>
</dbReference>
<dbReference type="CDD" id="cd05666">
    <property type="entry name" value="M20_Acy1-like"/>
    <property type="match status" value="1"/>
</dbReference>
<sequence length="402" mass="42852">MKLSALGPVLPEIQAIQDEMVALRHRIHANPELAYEEVATGDLVAQQLAAWGYEVHRGLGTTGVVGTLRRGAGARRLGLRADMDALPIHETTGLSYASRNPGKMHACGHDGHTATLLAAARALAERGRFDGTLHLIFQPAEEGHGGAQKMIADGLFERFPCDAVYAFHNEPGYPAGHFGFRGGVMYSSSDTVVLTVSGVGGHGAMPHVAVDPIVAAASIVLALQTIVSREIDPNDMAVVTIGAIHGGDAPNVIPKSVELRLTVRARRPETRALLRERITAIATAQAAVHRATVEVDYRWRYPPVVNDRAATAFAADVARGWLGADLLIPDLEPLQASDDFAFMLEAVPGSYFIVGNGEGEGGCMVHNPDYDFNDGILPVTASYWVTLAEAYLAAGDRSTRDA</sequence>
<dbReference type="SUPFAM" id="SSF53187">
    <property type="entry name" value="Zn-dependent exopeptidases"/>
    <property type="match status" value="1"/>
</dbReference>
<dbReference type="GeneID" id="92842950"/>
<organism evidence="4 5">
    <name type="scientific">Achromobacter denitrificans</name>
    <name type="common">Alcaligenes denitrificans</name>
    <dbReference type="NCBI Taxonomy" id="32002"/>
    <lineage>
        <taxon>Bacteria</taxon>
        <taxon>Pseudomonadati</taxon>
        <taxon>Pseudomonadota</taxon>
        <taxon>Betaproteobacteria</taxon>
        <taxon>Burkholderiales</taxon>
        <taxon>Alcaligenaceae</taxon>
        <taxon>Achromobacter</taxon>
    </lineage>
</organism>
<keyword evidence="2" id="KW-0479">Metal-binding</keyword>
<proteinExistence type="predicted"/>
<dbReference type="Pfam" id="PF07687">
    <property type="entry name" value="M20_dimer"/>
    <property type="match status" value="1"/>
</dbReference>
<dbReference type="PANTHER" id="PTHR11014:SF63">
    <property type="entry name" value="METALLOPEPTIDASE, PUTATIVE (AFU_ORTHOLOGUE AFUA_6G09600)-RELATED"/>
    <property type="match status" value="1"/>
</dbReference>
<dbReference type="Gene3D" id="3.40.630.10">
    <property type="entry name" value="Zn peptidases"/>
    <property type="match status" value="1"/>
</dbReference>
<feature type="binding site" evidence="2">
    <location>
        <position position="366"/>
    </location>
    <ligand>
        <name>Mn(2+)</name>
        <dbReference type="ChEBI" id="CHEBI:29035"/>
        <label>2</label>
    </ligand>
</feature>
<accession>A0A3R9G5E5</accession>
<feature type="binding site" evidence="2">
    <location>
        <position position="107"/>
    </location>
    <ligand>
        <name>Mn(2+)</name>
        <dbReference type="ChEBI" id="CHEBI:29035"/>
        <label>2</label>
    </ligand>
</feature>
<reference evidence="4 5" key="1">
    <citation type="submission" date="2020-05" db="EMBL/GenBank/DDBJ databases">
        <title>FDA dAtabase for Regulatory Grade micrObial Sequences (FDA-ARGOS): Supporting development and validation of Infectious Disease Dx tests.</title>
        <authorList>
            <person name="Sproer C."/>
            <person name="Gronow S."/>
            <person name="Severitt S."/>
            <person name="Schroder I."/>
            <person name="Tallon L."/>
            <person name="Sadzewicz L."/>
            <person name="Zhao X."/>
            <person name="Vavikolanu K."/>
            <person name="Mehta A."/>
            <person name="Aluvathingal J."/>
            <person name="Nadendla S."/>
            <person name="Myers T."/>
            <person name="Yan Y."/>
            <person name="Sichtig H."/>
        </authorList>
    </citation>
    <scope>NUCLEOTIDE SEQUENCE [LARGE SCALE GENOMIC DNA]</scope>
    <source>
        <strain evidence="4 5">FDAARGOS_787</strain>
    </source>
</reference>
<keyword evidence="2" id="KW-0464">Manganese</keyword>
<dbReference type="GO" id="GO:0050118">
    <property type="term" value="F:N-acetyldiaminopimelate deacetylase activity"/>
    <property type="evidence" value="ECO:0007669"/>
    <property type="project" value="UniProtKB-ARBA"/>
</dbReference>
<dbReference type="OrthoDB" id="8875216at2"/>
<dbReference type="InterPro" id="IPR017439">
    <property type="entry name" value="Amidohydrolase"/>
</dbReference>
<feature type="binding site" evidence="2">
    <location>
        <position position="142"/>
    </location>
    <ligand>
        <name>Mn(2+)</name>
        <dbReference type="ChEBI" id="CHEBI:29035"/>
        <label>2</label>
    </ligand>
</feature>
<dbReference type="Pfam" id="PF01546">
    <property type="entry name" value="Peptidase_M20"/>
    <property type="match status" value="1"/>
</dbReference>
<dbReference type="EMBL" id="CP054569">
    <property type="protein sequence ID" value="QKQ50080.1"/>
    <property type="molecule type" value="Genomic_DNA"/>
</dbReference>
<dbReference type="InterPro" id="IPR036264">
    <property type="entry name" value="Bact_exopeptidase_dim_dom"/>
</dbReference>
<dbReference type="InterPro" id="IPR011650">
    <property type="entry name" value="Peptidase_M20_dimer"/>
</dbReference>
<feature type="binding site" evidence="2">
    <location>
        <position position="109"/>
    </location>
    <ligand>
        <name>Mn(2+)</name>
        <dbReference type="ChEBI" id="CHEBI:29035"/>
        <label>2</label>
    </ligand>
</feature>
<evidence type="ECO:0000256" key="1">
    <source>
        <dbReference type="ARBA" id="ARBA00022801"/>
    </source>
</evidence>
<name>A0A3R9G5E5_ACHDE</name>
<dbReference type="Gene3D" id="3.30.70.360">
    <property type="match status" value="1"/>
</dbReference>
<evidence type="ECO:0000256" key="2">
    <source>
        <dbReference type="PIRSR" id="PIRSR005962-1"/>
    </source>
</evidence>
<protein>
    <submittedName>
        <fullName evidence="4">Amidohydrolase</fullName>
    </submittedName>
</protein>
<dbReference type="FunFam" id="3.30.70.360:FF:000001">
    <property type="entry name" value="N-acetyldiaminopimelate deacetylase"/>
    <property type="match status" value="1"/>
</dbReference>
<keyword evidence="1 4" id="KW-0378">Hydrolase</keyword>
<gene>
    <name evidence="4" type="ORF">FOC81_26585</name>
</gene>
<evidence type="ECO:0000259" key="3">
    <source>
        <dbReference type="Pfam" id="PF07687"/>
    </source>
</evidence>
<dbReference type="AlphaFoldDB" id="A0A3R9G5E5"/>
<dbReference type="RefSeq" id="WP_062681652.1">
    <property type="nucleotide sequence ID" value="NZ_CADIJN010000055.1"/>
</dbReference>
<dbReference type="GO" id="GO:0019877">
    <property type="term" value="P:diaminopimelate biosynthetic process"/>
    <property type="evidence" value="ECO:0007669"/>
    <property type="project" value="UniProtKB-ARBA"/>
</dbReference>
<feature type="binding site" evidence="2">
    <location>
        <position position="168"/>
    </location>
    <ligand>
        <name>Mn(2+)</name>
        <dbReference type="ChEBI" id="CHEBI:29035"/>
        <label>2</label>
    </ligand>
</feature>
<dbReference type="STRING" id="32002.BVK87_22045"/>
<dbReference type="SUPFAM" id="SSF55031">
    <property type="entry name" value="Bacterial exopeptidase dimerisation domain"/>
    <property type="match status" value="1"/>
</dbReference>
<dbReference type="InterPro" id="IPR002933">
    <property type="entry name" value="Peptidase_M20"/>
</dbReference>
<dbReference type="PANTHER" id="PTHR11014">
    <property type="entry name" value="PEPTIDASE M20 FAMILY MEMBER"/>
    <property type="match status" value="1"/>
</dbReference>
<evidence type="ECO:0000313" key="5">
    <source>
        <dbReference type="Proteomes" id="UP000509782"/>
    </source>
</evidence>
<dbReference type="GO" id="GO:0046872">
    <property type="term" value="F:metal ion binding"/>
    <property type="evidence" value="ECO:0007669"/>
    <property type="project" value="UniProtKB-KW"/>
</dbReference>